<protein>
    <submittedName>
        <fullName evidence="6">Nitroreductase family protein</fullName>
    </submittedName>
</protein>
<dbReference type="PANTHER" id="PTHR43425">
    <property type="entry name" value="OXYGEN-INSENSITIVE NADPH NITROREDUCTASE"/>
    <property type="match status" value="1"/>
</dbReference>
<dbReference type="Pfam" id="PF00881">
    <property type="entry name" value="Nitroreductase"/>
    <property type="match status" value="1"/>
</dbReference>
<dbReference type="GO" id="GO:0016491">
    <property type="term" value="F:oxidoreductase activity"/>
    <property type="evidence" value="ECO:0007669"/>
    <property type="project" value="UniProtKB-KW"/>
</dbReference>
<dbReference type="Gene3D" id="3.40.109.10">
    <property type="entry name" value="NADH Oxidase"/>
    <property type="match status" value="1"/>
</dbReference>
<evidence type="ECO:0000259" key="5">
    <source>
        <dbReference type="Pfam" id="PF00881"/>
    </source>
</evidence>
<evidence type="ECO:0000313" key="6">
    <source>
        <dbReference type="EMBL" id="HJB43083.1"/>
    </source>
</evidence>
<dbReference type="InterPro" id="IPR000415">
    <property type="entry name" value="Nitroreductase-like"/>
</dbReference>
<dbReference type="EMBL" id="DWYG01000190">
    <property type="protein sequence ID" value="HJB43083.1"/>
    <property type="molecule type" value="Genomic_DNA"/>
</dbReference>
<reference evidence="6" key="1">
    <citation type="journal article" date="2021" name="PeerJ">
        <title>Extensive microbial diversity within the chicken gut microbiome revealed by metagenomics and culture.</title>
        <authorList>
            <person name="Gilroy R."/>
            <person name="Ravi A."/>
            <person name="Getino M."/>
            <person name="Pursley I."/>
            <person name="Horton D.L."/>
            <person name="Alikhan N.F."/>
            <person name="Baker D."/>
            <person name="Gharbi K."/>
            <person name="Hall N."/>
            <person name="Watson M."/>
            <person name="Adriaenssens E.M."/>
            <person name="Foster-Nyarko E."/>
            <person name="Jarju S."/>
            <person name="Secka A."/>
            <person name="Antonio M."/>
            <person name="Oren A."/>
            <person name="Chaudhuri R.R."/>
            <person name="La Ragione R."/>
            <person name="Hildebrand F."/>
            <person name="Pallen M.J."/>
        </authorList>
    </citation>
    <scope>NUCLEOTIDE SEQUENCE</scope>
    <source>
        <strain evidence="6">ChiBcec8-13705</strain>
    </source>
</reference>
<name>A0A9D2S3R9_9FIRM</name>
<reference evidence="6" key="2">
    <citation type="submission" date="2021-04" db="EMBL/GenBank/DDBJ databases">
        <authorList>
            <person name="Gilroy R."/>
        </authorList>
    </citation>
    <scope>NUCLEOTIDE SEQUENCE</scope>
    <source>
        <strain evidence="6">ChiBcec8-13705</strain>
    </source>
</reference>
<evidence type="ECO:0000256" key="3">
    <source>
        <dbReference type="ARBA" id="ARBA00022643"/>
    </source>
</evidence>
<dbReference type="InterPro" id="IPR016446">
    <property type="entry name" value="Flavin_OxRdtase_Frp"/>
</dbReference>
<evidence type="ECO:0000256" key="2">
    <source>
        <dbReference type="ARBA" id="ARBA00022630"/>
    </source>
</evidence>
<evidence type="ECO:0000313" key="7">
    <source>
        <dbReference type="Proteomes" id="UP000886803"/>
    </source>
</evidence>
<keyword evidence="4" id="KW-0560">Oxidoreductase</keyword>
<organism evidence="6 7">
    <name type="scientific">Candidatus Gemmiger avicola</name>
    <dbReference type="NCBI Taxonomy" id="2838605"/>
    <lineage>
        <taxon>Bacteria</taxon>
        <taxon>Bacillati</taxon>
        <taxon>Bacillota</taxon>
        <taxon>Clostridia</taxon>
        <taxon>Eubacteriales</taxon>
        <taxon>Gemmiger</taxon>
    </lineage>
</organism>
<evidence type="ECO:0000256" key="1">
    <source>
        <dbReference type="ARBA" id="ARBA00008366"/>
    </source>
</evidence>
<dbReference type="SUPFAM" id="SSF55469">
    <property type="entry name" value="FMN-dependent nitroreductase-like"/>
    <property type="match status" value="1"/>
</dbReference>
<evidence type="ECO:0000256" key="4">
    <source>
        <dbReference type="ARBA" id="ARBA00023002"/>
    </source>
</evidence>
<dbReference type="InterPro" id="IPR029479">
    <property type="entry name" value="Nitroreductase"/>
</dbReference>
<dbReference type="AlphaFoldDB" id="A0A9D2S3R9"/>
<keyword evidence="3" id="KW-0288">FMN</keyword>
<comment type="similarity">
    <text evidence="1">Belongs to the flavin oxidoreductase frp family.</text>
</comment>
<keyword evidence="2" id="KW-0285">Flavoprotein</keyword>
<sequence>MSTSLPENDTLRALAARKSVRVFTEEPVTEAERAAILQAAFEAPTAGNQQLYTILNITAPALRQKLADLCDHQPMVAAAPFCLVFLADCRRWPRAYGAAGVTPRQAGPGDLMLAVADACIAAQNAVTAAESLGIGSCYIGDILENAEAVREALALPACVVPAAMLIFGRPTEQQRRRPKPRRFAPEAIVCENTYRDRTEAELRADFAARDGADFAFDTEIRAFCARKYDSDFSREMSRSAAVYWQDFLPWHEG</sequence>
<dbReference type="PANTHER" id="PTHR43425:SF2">
    <property type="entry name" value="OXYGEN-INSENSITIVE NADPH NITROREDUCTASE"/>
    <property type="match status" value="1"/>
</dbReference>
<feature type="domain" description="Nitroreductase" evidence="5">
    <location>
        <begin position="15"/>
        <end position="168"/>
    </location>
</feature>
<gene>
    <name evidence="6" type="ORF">H9945_11370</name>
</gene>
<accession>A0A9D2S3R9</accession>
<proteinExistence type="inferred from homology"/>
<dbReference type="Proteomes" id="UP000886803">
    <property type="component" value="Unassembled WGS sequence"/>
</dbReference>
<comment type="caution">
    <text evidence="6">The sequence shown here is derived from an EMBL/GenBank/DDBJ whole genome shotgun (WGS) entry which is preliminary data.</text>
</comment>